<sequence length="279" mass="31507">MKTFEKTTLLQTVIKSLIIMMVASSCELLTEDDPLIVKNKKTAETTYYGPAVAMGNGKAQTFITINKGGSPTAMGVALNEKALENLPSGDEGTHPGVSHARSFESILQFPKQAEITPYKFMTIDWAPEGHEPEGIYNLPHFDFHFYMISNEERLTITPFDGMDPEIPQAKYMPAPYIQLPGRVPNMGVHWADPTSPELGGETFTRTFIYGSFKEKVIFMEPMITLDYIKSKPTAVNDLKLPTHYQVNGFYPSKYEVKYNSVRKEYLIMFSDFNLKMADQ</sequence>
<evidence type="ECO:0000313" key="2">
    <source>
        <dbReference type="EMBL" id="MDN3687265.1"/>
    </source>
</evidence>
<dbReference type="InterPro" id="IPR033786">
    <property type="entry name" value="TTHB210-like"/>
</dbReference>
<dbReference type="Proteomes" id="UP001236663">
    <property type="component" value="Unassembled WGS sequence"/>
</dbReference>
<keyword evidence="3" id="KW-1185">Reference proteome</keyword>
<protein>
    <submittedName>
        <fullName evidence="2">DUF5602 domain-containing protein</fullName>
    </submittedName>
</protein>
<feature type="domain" description="TTHB210-like" evidence="1">
    <location>
        <begin position="68"/>
        <end position="125"/>
    </location>
</feature>
<dbReference type="EMBL" id="JAUFQS010000004">
    <property type="protein sequence ID" value="MDN3687265.1"/>
    <property type="molecule type" value="Genomic_DNA"/>
</dbReference>
<reference evidence="3" key="1">
    <citation type="journal article" date="2019" name="Int. J. Syst. Evol. Microbiol.">
        <title>The Global Catalogue of Microorganisms (GCM) 10K type strain sequencing project: providing services to taxonomists for standard genome sequencing and annotation.</title>
        <authorList>
            <consortium name="The Broad Institute Genomics Platform"/>
            <consortium name="The Broad Institute Genome Sequencing Center for Infectious Disease"/>
            <person name="Wu L."/>
            <person name="Ma J."/>
        </authorList>
    </citation>
    <scope>NUCLEOTIDE SEQUENCE [LARGE SCALE GENOMIC DNA]</scope>
    <source>
        <strain evidence="3">CECT 7706</strain>
    </source>
</reference>
<dbReference type="RefSeq" id="WP_163384144.1">
    <property type="nucleotide sequence ID" value="NZ_JAUFQS010000004.1"/>
</dbReference>
<gene>
    <name evidence="2" type="ORF">QWZ15_05460</name>
</gene>
<dbReference type="CDD" id="cd11669">
    <property type="entry name" value="TTHB210-like"/>
    <property type="match status" value="1"/>
</dbReference>
<proteinExistence type="predicted"/>
<dbReference type="PROSITE" id="PS51257">
    <property type="entry name" value="PROKAR_LIPOPROTEIN"/>
    <property type="match status" value="1"/>
</dbReference>
<accession>A0ABT8C3B0</accession>
<evidence type="ECO:0000259" key="1">
    <source>
        <dbReference type="Pfam" id="PF18197"/>
    </source>
</evidence>
<name>A0ABT8C3B0_9BACT</name>
<dbReference type="Pfam" id="PF18197">
    <property type="entry name" value="TTHB210-like"/>
    <property type="match status" value="1"/>
</dbReference>
<comment type="caution">
    <text evidence="2">The sequence shown here is derived from an EMBL/GenBank/DDBJ whole genome shotgun (WGS) entry which is preliminary data.</text>
</comment>
<evidence type="ECO:0000313" key="3">
    <source>
        <dbReference type="Proteomes" id="UP001236663"/>
    </source>
</evidence>
<dbReference type="InterPro" id="IPR040832">
    <property type="entry name" value="TTHB210-like_dom"/>
</dbReference>
<organism evidence="2 3">
    <name type="scientific">Cyclobacterium jeungdonense</name>
    <dbReference type="NCBI Taxonomy" id="708087"/>
    <lineage>
        <taxon>Bacteria</taxon>
        <taxon>Pseudomonadati</taxon>
        <taxon>Bacteroidota</taxon>
        <taxon>Cytophagia</taxon>
        <taxon>Cytophagales</taxon>
        <taxon>Cyclobacteriaceae</taxon>
        <taxon>Cyclobacterium</taxon>
    </lineage>
</organism>